<dbReference type="Pfam" id="PF01636">
    <property type="entry name" value="APH"/>
    <property type="match status" value="1"/>
</dbReference>
<evidence type="ECO:0000256" key="1">
    <source>
        <dbReference type="SAM" id="MobiDB-lite"/>
    </source>
</evidence>
<gene>
    <name evidence="3" type="ORF">KDY119_00066</name>
</gene>
<evidence type="ECO:0000313" key="3">
    <source>
        <dbReference type="EMBL" id="QFU96582.1"/>
    </source>
</evidence>
<dbReference type="Proteomes" id="UP000326702">
    <property type="component" value="Chromosome"/>
</dbReference>
<name>A0A5P9Q690_9MICO</name>
<keyword evidence="4" id="KW-1185">Reference proteome</keyword>
<organism evidence="3 4">
    <name type="scientific">Luteimicrobium xylanilyticum</name>
    <dbReference type="NCBI Taxonomy" id="1133546"/>
    <lineage>
        <taxon>Bacteria</taxon>
        <taxon>Bacillati</taxon>
        <taxon>Actinomycetota</taxon>
        <taxon>Actinomycetes</taxon>
        <taxon>Micrococcales</taxon>
        <taxon>Luteimicrobium</taxon>
    </lineage>
</organism>
<dbReference type="InterPro" id="IPR002575">
    <property type="entry name" value="Aminoglycoside_PTrfase"/>
</dbReference>
<keyword evidence="3" id="KW-0808">Transferase</keyword>
<proteinExistence type="predicted"/>
<dbReference type="KEGG" id="lxl:KDY119_00066"/>
<dbReference type="EC" id="2.7.1.163" evidence="3"/>
<dbReference type="InterPro" id="IPR011009">
    <property type="entry name" value="Kinase-like_dom_sf"/>
</dbReference>
<sequence>MHDGVTAVPVRRLPGLPHEPGRADPVELRRLLAAIHALDPAVFGGLLARPRAFYGGDRWYDVLTEDVVPRLPSSLRAPAQDAVDRLAAVGVPVRAVGHGDLAGANVLWDGGRVVGVLDWDLASIEDPAEDVASLAGWHGWDLAPALADPGTVSRAALFHAVAPLTVVAFAVLHGRPEEEVGRAVSRATDRLPARLRSEVPDVPRPRRVR</sequence>
<protein>
    <submittedName>
        <fullName evidence="3">Hygromycin B 4-O-kinase</fullName>
        <ecNumber evidence="3">2.7.1.163</ecNumber>
    </submittedName>
</protein>
<accession>A0A5P9Q690</accession>
<feature type="region of interest" description="Disordered" evidence="1">
    <location>
        <begin position="1"/>
        <end position="21"/>
    </location>
</feature>
<keyword evidence="3" id="KW-0418">Kinase</keyword>
<dbReference type="EMBL" id="CP045529">
    <property type="protein sequence ID" value="QFU96582.1"/>
    <property type="molecule type" value="Genomic_DNA"/>
</dbReference>
<feature type="domain" description="Aminoglycoside phosphotransferase" evidence="2">
    <location>
        <begin position="21"/>
        <end position="141"/>
    </location>
</feature>
<dbReference type="GO" id="GO:0016301">
    <property type="term" value="F:kinase activity"/>
    <property type="evidence" value="ECO:0007669"/>
    <property type="project" value="UniProtKB-KW"/>
</dbReference>
<reference evidence="3 4" key="1">
    <citation type="submission" date="2019-10" db="EMBL/GenBank/DDBJ databases">
        <title>Genome sequence of Luteimicrobium xylanilyticum HY-24.</title>
        <authorList>
            <person name="Kim D.Y."/>
            <person name="Park H.-Y."/>
        </authorList>
    </citation>
    <scope>NUCLEOTIDE SEQUENCE [LARGE SCALE GENOMIC DNA]</scope>
    <source>
        <strain evidence="3 4">HY-24</strain>
    </source>
</reference>
<dbReference type="Gene3D" id="3.90.1200.10">
    <property type="match status" value="1"/>
</dbReference>
<dbReference type="AlphaFoldDB" id="A0A5P9Q690"/>
<evidence type="ECO:0000313" key="4">
    <source>
        <dbReference type="Proteomes" id="UP000326702"/>
    </source>
</evidence>
<dbReference type="SUPFAM" id="SSF56112">
    <property type="entry name" value="Protein kinase-like (PK-like)"/>
    <property type="match status" value="1"/>
</dbReference>
<evidence type="ECO:0000259" key="2">
    <source>
        <dbReference type="Pfam" id="PF01636"/>
    </source>
</evidence>